<evidence type="ECO:0000313" key="3">
    <source>
        <dbReference type="Proteomes" id="UP000019146"/>
    </source>
</evidence>
<protein>
    <submittedName>
        <fullName evidence="2">Uncharacterized protein</fullName>
    </submittedName>
</protein>
<dbReference type="KEGG" id="bcai:K788_0000406"/>
<dbReference type="AlphaFoldDB" id="A0A0P0RJ49"/>
<gene>
    <name evidence="2" type="ORF">K788_0000406</name>
</gene>
<organism evidence="2 3">
    <name type="scientific">Paraburkholderia caribensis MBA4</name>
    <dbReference type="NCBI Taxonomy" id="1323664"/>
    <lineage>
        <taxon>Bacteria</taxon>
        <taxon>Pseudomonadati</taxon>
        <taxon>Pseudomonadota</taxon>
        <taxon>Betaproteobacteria</taxon>
        <taxon>Burkholderiales</taxon>
        <taxon>Burkholderiaceae</taxon>
        <taxon>Paraburkholderia</taxon>
    </lineage>
</organism>
<sequence length="102" mass="11167">MREQLNSLRRVGGQGGKCAEIRCLKYEGKGGDVMTGFLEDAGISVIGDDGRSLVSREFSALRPKASDIEAYGRALESGPRRHMASRETYSKCPTPSTRAMRK</sequence>
<proteinExistence type="predicted"/>
<dbReference type="EMBL" id="CP012747">
    <property type="protein sequence ID" value="ALL68561.1"/>
    <property type="molecule type" value="Genomic_DNA"/>
</dbReference>
<name>A0A0P0RJ49_9BURK</name>
<reference evidence="2 3" key="1">
    <citation type="journal article" date="2014" name="Genome Announc.">
        <title>Draft Genome Sequence of the Haloacid-Degrading Burkholderia caribensis Strain MBA4.</title>
        <authorList>
            <person name="Pan Y."/>
            <person name="Kong K.F."/>
            <person name="Tsang J.S."/>
        </authorList>
    </citation>
    <scope>NUCLEOTIDE SEQUENCE [LARGE SCALE GENOMIC DNA]</scope>
    <source>
        <strain evidence="2 3">MBA4</strain>
    </source>
</reference>
<feature type="region of interest" description="Disordered" evidence="1">
    <location>
        <begin position="76"/>
        <end position="102"/>
    </location>
</feature>
<dbReference type="Proteomes" id="UP000019146">
    <property type="component" value="Chromosome 2"/>
</dbReference>
<evidence type="ECO:0000313" key="2">
    <source>
        <dbReference type="EMBL" id="ALL68561.1"/>
    </source>
</evidence>
<feature type="compositionally biased region" description="Polar residues" evidence="1">
    <location>
        <begin position="91"/>
        <end position="102"/>
    </location>
</feature>
<accession>A0A0P0RJ49</accession>
<evidence type="ECO:0000256" key="1">
    <source>
        <dbReference type="SAM" id="MobiDB-lite"/>
    </source>
</evidence>